<comment type="caution">
    <text evidence="2">The sequence shown here is derived from an EMBL/GenBank/DDBJ whole genome shotgun (WGS) entry which is preliminary data.</text>
</comment>
<dbReference type="Proteomes" id="UP001139035">
    <property type="component" value="Unassembled WGS sequence"/>
</dbReference>
<evidence type="ECO:0000313" key="3">
    <source>
        <dbReference type="Proteomes" id="UP001139035"/>
    </source>
</evidence>
<evidence type="ECO:0000256" key="1">
    <source>
        <dbReference type="SAM" id="MobiDB-lite"/>
    </source>
</evidence>
<accession>A0A9X1P5F3</accession>
<dbReference type="PROSITE" id="PS51257">
    <property type="entry name" value="PROKAR_LIPOPROTEIN"/>
    <property type="match status" value="1"/>
</dbReference>
<feature type="region of interest" description="Disordered" evidence="1">
    <location>
        <begin position="132"/>
        <end position="227"/>
    </location>
</feature>
<proteinExistence type="predicted"/>
<organism evidence="2 3">
    <name type="scientific">Jiella avicenniae</name>
    <dbReference type="NCBI Taxonomy" id="2907202"/>
    <lineage>
        <taxon>Bacteria</taxon>
        <taxon>Pseudomonadati</taxon>
        <taxon>Pseudomonadota</taxon>
        <taxon>Alphaproteobacteria</taxon>
        <taxon>Hyphomicrobiales</taxon>
        <taxon>Aurantimonadaceae</taxon>
        <taxon>Jiella</taxon>
    </lineage>
</organism>
<dbReference type="EMBL" id="JAJUWU010000017">
    <property type="protein sequence ID" value="MCE7029571.1"/>
    <property type="molecule type" value="Genomic_DNA"/>
</dbReference>
<name>A0A9X1P5F3_9HYPH</name>
<dbReference type="AlphaFoldDB" id="A0A9X1P5F3"/>
<evidence type="ECO:0000313" key="2">
    <source>
        <dbReference type="EMBL" id="MCE7029571.1"/>
    </source>
</evidence>
<keyword evidence="3" id="KW-1185">Reference proteome</keyword>
<gene>
    <name evidence="2" type="ORF">LZD57_16395</name>
</gene>
<protein>
    <submittedName>
        <fullName evidence="2">Uncharacterized protein</fullName>
    </submittedName>
</protein>
<dbReference type="RefSeq" id="WP_233720564.1">
    <property type="nucleotide sequence ID" value="NZ_JAJUWU010000017.1"/>
</dbReference>
<sequence>MMPNTARKGVAAAILVIGCLSLVGCLGPTYGTGKSQGETLFDDMNNFVSLGGDDEGKKVAYTPRPELVKPESTTVLPQPQVARNTTGDPDWPESPEERSARIRAAAYQGDGPLPAEFATKRKEGVTQEYLDRTGGGSFDFNKNSDDAGVLSPAQMESRSELIKKRLAEQKQGSPTQRRYLSEPPIKYREPAATAPVGDPGEDEEVKQRRLRGNGPGLLDKVGDLLPF</sequence>
<reference evidence="2" key="1">
    <citation type="submission" date="2022-01" db="EMBL/GenBank/DDBJ databases">
        <title>Jiella avicenniae sp. nov., a novel endophytic bacterium isolated from bark of Avicennia marina.</title>
        <authorList>
            <person name="Tuo L."/>
        </authorList>
    </citation>
    <scope>NUCLEOTIDE SEQUENCE</scope>
    <source>
        <strain evidence="2">CBK1P-4</strain>
    </source>
</reference>
<feature type="compositionally biased region" description="Basic and acidic residues" evidence="1">
    <location>
        <begin position="157"/>
        <end position="168"/>
    </location>
</feature>